<proteinExistence type="inferred from homology"/>
<dbReference type="InterPro" id="IPR003000">
    <property type="entry name" value="Sirtuin"/>
</dbReference>
<evidence type="ECO:0000256" key="1">
    <source>
        <dbReference type="ARBA" id="ARBA00006924"/>
    </source>
</evidence>
<feature type="domain" description="Deacetylase sirtuin-type" evidence="14">
    <location>
        <begin position="27"/>
        <end position="324"/>
    </location>
</feature>
<dbReference type="InParanoid" id="A0A1X7UY29"/>
<evidence type="ECO:0000313" key="16">
    <source>
        <dbReference type="Proteomes" id="UP000007879"/>
    </source>
</evidence>
<feature type="binding site" evidence="10">
    <location>
        <begin position="69"/>
        <end position="71"/>
    </location>
    <ligand>
        <name>NAD(+)</name>
        <dbReference type="ChEBI" id="CHEBI:57540"/>
    </ligand>
</feature>
<feature type="binding site" evidence="12">
    <location>
        <position position="193"/>
    </location>
    <ligand>
        <name>Zn(2+)</name>
        <dbReference type="ChEBI" id="CHEBI:29105"/>
    </ligand>
</feature>
<gene>
    <name evidence="15" type="primary">100641763</name>
</gene>
<dbReference type="PROSITE" id="PS50305">
    <property type="entry name" value="SIRTUIN"/>
    <property type="match status" value="1"/>
</dbReference>
<evidence type="ECO:0000256" key="7">
    <source>
        <dbReference type="ARBA" id="ARBA00048905"/>
    </source>
</evidence>
<keyword evidence="3 8" id="KW-0479">Metal-binding</keyword>
<name>A0A1X7UY29_AMPQE</name>
<feature type="region of interest" description="Disordered" evidence="13">
    <location>
        <begin position="334"/>
        <end position="413"/>
    </location>
</feature>
<evidence type="ECO:0000256" key="4">
    <source>
        <dbReference type="ARBA" id="ARBA00022833"/>
    </source>
</evidence>
<dbReference type="OMA" id="ATHSCID"/>
<feature type="binding site" evidence="10">
    <location>
        <begin position="59"/>
        <end position="63"/>
    </location>
    <ligand>
        <name>NAD(+)</name>
        <dbReference type="ChEBI" id="CHEBI:57540"/>
    </ligand>
</feature>
<keyword evidence="4 8" id="KW-0862">Zinc</keyword>
<dbReference type="eggNOG" id="KOG2682">
    <property type="taxonomic scope" value="Eukaryota"/>
</dbReference>
<dbReference type="GO" id="GO:0070403">
    <property type="term" value="F:NAD+ binding"/>
    <property type="evidence" value="ECO:0007669"/>
    <property type="project" value="UniProtKB-UniRule"/>
</dbReference>
<accession>A0A1X7UY29</accession>
<feature type="binding site" evidence="11 12">
    <location>
        <position position="169"/>
    </location>
    <ligand>
        <name>Zn(2+)</name>
        <dbReference type="ChEBI" id="CHEBI:29105"/>
    </ligand>
</feature>
<dbReference type="InterPro" id="IPR050134">
    <property type="entry name" value="NAD-dep_sirtuin_deacylases"/>
</dbReference>
<dbReference type="GO" id="GO:0005634">
    <property type="term" value="C:nucleus"/>
    <property type="evidence" value="ECO:0007669"/>
    <property type="project" value="TreeGrafter"/>
</dbReference>
<dbReference type="OrthoDB" id="420264at2759"/>
<organism evidence="15">
    <name type="scientific">Amphimedon queenslandica</name>
    <name type="common">Sponge</name>
    <dbReference type="NCBI Taxonomy" id="400682"/>
    <lineage>
        <taxon>Eukaryota</taxon>
        <taxon>Metazoa</taxon>
        <taxon>Porifera</taxon>
        <taxon>Demospongiae</taxon>
        <taxon>Heteroscleromorpha</taxon>
        <taxon>Haplosclerida</taxon>
        <taxon>Niphatidae</taxon>
        <taxon>Amphimedon</taxon>
    </lineage>
</organism>
<dbReference type="STRING" id="400682.A0A1X7UY29"/>
<dbReference type="PANTHER" id="PTHR11085:SF6">
    <property type="entry name" value="NAD-DEPENDENT PROTEIN DEACETYLASE SIRTUIN-2"/>
    <property type="match status" value="1"/>
</dbReference>
<dbReference type="EnsemblMetazoa" id="XM_019996288.1">
    <property type="protein sequence ID" value="XP_019851847.1"/>
    <property type="gene ID" value="LOC100641763"/>
</dbReference>
<keyword evidence="2 8" id="KW-0808">Transferase</keyword>
<dbReference type="InterPro" id="IPR026591">
    <property type="entry name" value="Sirtuin_cat_small_dom_sf"/>
</dbReference>
<feature type="binding site" evidence="10">
    <location>
        <begin position="141"/>
        <end position="144"/>
    </location>
    <ligand>
        <name>NAD(+)</name>
        <dbReference type="ChEBI" id="CHEBI:57540"/>
    </ligand>
</feature>
<dbReference type="Gene3D" id="3.30.1600.10">
    <property type="entry name" value="SIR2/SIRT2 'Small Domain"/>
    <property type="match status" value="1"/>
</dbReference>
<dbReference type="Pfam" id="PF02146">
    <property type="entry name" value="SIR2"/>
    <property type="match status" value="1"/>
</dbReference>
<evidence type="ECO:0000256" key="3">
    <source>
        <dbReference type="ARBA" id="ARBA00022723"/>
    </source>
</evidence>
<evidence type="ECO:0000313" key="15">
    <source>
        <dbReference type="EnsemblMetazoa" id="Aqu2.1.32272_001"/>
    </source>
</evidence>
<comment type="cofactor">
    <cofactor evidence="11">
        <name>Zn(2+)</name>
        <dbReference type="ChEBI" id="CHEBI:29105"/>
    </cofactor>
    <text evidence="11">Binds 1 zinc ion per subunit.</text>
</comment>
<evidence type="ECO:0000256" key="12">
    <source>
        <dbReference type="PROSITE-ProRule" id="PRU00236"/>
    </source>
</evidence>
<feature type="binding site" evidence="12">
    <location>
        <position position="198"/>
    </location>
    <ligand>
        <name>Zn(2+)</name>
        <dbReference type="ChEBI" id="CHEBI:29105"/>
    </ligand>
</feature>
<evidence type="ECO:0000256" key="11">
    <source>
        <dbReference type="PIRSR" id="PIRSR037938-3"/>
    </source>
</evidence>
<comment type="catalytic activity">
    <reaction evidence="7">
        <text>N(6)-tetradecanoyl-L-lysyl-[protein] + NAD(+) + H2O = 2''-O-tetradecanoyl-ADP-D-ribose + nicotinamide + L-lysyl-[protein]</text>
        <dbReference type="Rhea" id="RHEA:70567"/>
        <dbReference type="Rhea" id="RHEA-COMP:9752"/>
        <dbReference type="Rhea" id="RHEA-COMP:15437"/>
        <dbReference type="ChEBI" id="CHEBI:15377"/>
        <dbReference type="ChEBI" id="CHEBI:17154"/>
        <dbReference type="ChEBI" id="CHEBI:29969"/>
        <dbReference type="ChEBI" id="CHEBI:57540"/>
        <dbReference type="ChEBI" id="CHEBI:141129"/>
        <dbReference type="ChEBI" id="CHEBI:189674"/>
    </reaction>
    <physiologicalReaction direction="left-to-right" evidence="7">
        <dbReference type="Rhea" id="RHEA:70568"/>
    </physiologicalReaction>
</comment>
<dbReference type="AlphaFoldDB" id="A0A1X7UY29"/>
<dbReference type="GO" id="GO:0017136">
    <property type="term" value="F:histone deacetylase activity, NAD-dependent"/>
    <property type="evidence" value="ECO:0007669"/>
    <property type="project" value="InterPro"/>
</dbReference>
<dbReference type="PIRSF" id="PIRSF037938">
    <property type="entry name" value="SIR2_euk"/>
    <property type="match status" value="1"/>
</dbReference>
<dbReference type="SUPFAM" id="SSF52467">
    <property type="entry name" value="DHS-like NAD/FAD-binding domain"/>
    <property type="match status" value="1"/>
</dbReference>
<keyword evidence="16" id="KW-1185">Reference proteome</keyword>
<evidence type="ECO:0000256" key="10">
    <source>
        <dbReference type="PIRSR" id="PIRSR037938-2"/>
    </source>
</evidence>
<dbReference type="PANTHER" id="PTHR11085">
    <property type="entry name" value="NAD-DEPENDENT PROTEIN DEACYLASE SIRTUIN-5, MITOCHONDRIAL-RELATED"/>
    <property type="match status" value="1"/>
</dbReference>
<dbReference type="KEGG" id="aqu:100641763"/>
<comment type="similarity">
    <text evidence="1 8">Belongs to the sirtuin family. Class I subfamily.</text>
</comment>
<evidence type="ECO:0000256" key="5">
    <source>
        <dbReference type="ARBA" id="ARBA00023027"/>
    </source>
</evidence>
<comment type="catalytic activity">
    <reaction evidence="6">
        <text>N(6)-hexadecanoyl-L-lysyl-[protein] + NAD(+) + H2O = 2''-O-hexadecanoyl-ADP-D-ribose + nicotinamide + L-lysyl-[protein]</text>
        <dbReference type="Rhea" id="RHEA:70563"/>
        <dbReference type="Rhea" id="RHEA-COMP:9752"/>
        <dbReference type="Rhea" id="RHEA-COMP:14175"/>
        <dbReference type="ChEBI" id="CHEBI:15377"/>
        <dbReference type="ChEBI" id="CHEBI:17154"/>
        <dbReference type="ChEBI" id="CHEBI:29969"/>
        <dbReference type="ChEBI" id="CHEBI:57540"/>
        <dbReference type="ChEBI" id="CHEBI:138936"/>
        <dbReference type="ChEBI" id="CHEBI:189673"/>
    </reaction>
    <physiologicalReaction direction="left-to-right" evidence="6">
        <dbReference type="Rhea" id="RHEA:70564"/>
    </physiologicalReaction>
</comment>
<dbReference type="InterPro" id="IPR017328">
    <property type="entry name" value="Sirtuin_class_I"/>
</dbReference>
<dbReference type="EnsemblMetazoa" id="Aqu2.1.32272_001">
    <property type="protein sequence ID" value="Aqu2.1.32272_001"/>
    <property type="gene ID" value="Aqu2.1.32272"/>
</dbReference>
<dbReference type="InterPro" id="IPR029035">
    <property type="entry name" value="DHS-like_NAD/FAD-binding_dom"/>
</dbReference>
<evidence type="ECO:0000259" key="14">
    <source>
        <dbReference type="PROSITE" id="PS50305"/>
    </source>
</evidence>
<reference evidence="16" key="1">
    <citation type="journal article" date="2010" name="Nature">
        <title>The Amphimedon queenslandica genome and the evolution of animal complexity.</title>
        <authorList>
            <person name="Srivastava M."/>
            <person name="Simakov O."/>
            <person name="Chapman J."/>
            <person name="Fahey B."/>
            <person name="Gauthier M.E."/>
            <person name="Mitros T."/>
            <person name="Richards G.S."/>
            <person name="Conaco C."/>
            <person name="Dacre M."/>
            <person name="Hellsten U."/>
            <person name="Larroux C."/>
            <person name="Putnam N.H."/>
            <person name="Stanke M."/>
            <person name="Adamska M."/>
            <person name="Darling A."/>
            <person name="Degnan S.M."/>
            <person name="Oakley T.H."/>
            <person name="Plachetzki D.C."/>
            <person name="Zhai Y."/>
            <person name="Adamski M."/>
            <person name="Calcino A."/>
            <person name="Cummins S.F."/>
            <person name="Goodstein D.M."/>
            <person name="Harris C."/>
            <person name="Jackson D.J."/>
            <person name="Leys S.P."/>
            <person name="Shu S."/>
            <person name="Woodcroft B.J."/>
            <person name="Vervoort M."/>
            <person name="Kosik K.S."/>
            <person name="Manning G."/>
            <person name="Degnan B.M."/>
            <person name="Rokhsar D.S."/>
        </authorList>
    </citation>
    <scope>NUCLEOTIDE SEQUENCE [LARGE SCALE GENOMIC DNA]</scope>
</reference>
<evidence type="ECO:0000256" key="8">
    <source>
        <dbReference type="PIRNR" id="PIRNR037938"/>
    </source>
</evidence>
<feature type="binding site" evidence="10">
    <location>
        <begin position="271"/>
        <end position="273"/>
    </location>
    <ligand>
        <name>NAD(+)</name>
        <dbReference type="ChEBI" id="CHEBI:57540"/>
    </ligand>
</feature>
<feature type="binding site" evidence="11 12">
    <location>
        <position position="172"/>
    </location>
    <ligand>
        <name>Zn(2+)</name>
        <dbReference type="ChEBI" id="CHEBI:29105"/>
    </ligand>
</feature>
<dbReference type="InterPro" id="IPR026590">
    <property type="entry name" value="Ssirtuin_cat_dom"/>
</dbReference>
<feature type="binding site" evidence="10">
    <location>
        <begin position="247"/>
        <end position="248"/>
    </location>
    <ligand>
        <name>NAD(+)</name>
        <dbReference type="ChEBI" id="CHEBI:57540"/>
    </ligand>
</feature>
<evidence type="ECO:0000256" key="9">
    <source>
        <dbReference type="PIRSR" id="PIRSR037938-1"/>
    </source>
</evidence>
<reference evidence="15" key="2">
    <citation type="submission" date="2017-05" db="UniProtKB">
        <authorList>
            <consortium name="EnsemblMetazoa"/>
        </authorList>
    </citation>
    <scope>IDENTIFICATION</scope>
</reference>
<dbReference type="Gene3D" id="3.40.50.1220">
    <property type="entry name" value="TPP-binding domain"/>
    <property type="match status" value="1"/>
</dbReference>
<evidence type="ECO:0000256" key="13">
    <source>
        <dbReference type="SAM" id="MobiDB-lite"/>
    </source>
</evidence>
<protein>
    <recommendedName>
        <fullName evidence="8">NAD-dependent protein deacetylase</fullName>
        <ecNumber evidence="8">2.3.1.286</ecNumber>
    </recommendedName>
</protein>
<feature type="active site" description="Proton acceptor" evidence="9 12">
    <location>
        <position position="161"/>
    </location>
</feature>
<sequence length="413" mass="46160">MAEEAAFLNALRRLELEQDRSQEIRPKVLDEVTLDGIVKHIQKLAASNDANRIIVMTGAGISTAAGIPDFRTPGTGLYDNLQKYNLPSPQSIFDISYFPMNPKPFFHLAKEMYPGNFKPTLCHYFIRLLETKGLLLRSYTQNIDTLERRAGIADEHLVEAHGAFHLAHCITCGKEYPHEYVKEQVFADKIPLCTETDCAYEPTEEGEAYKGIVKPDIVFFGEALPKRFGELASKDLQKCDLLIVMGTSLTVQPFASLPSKVREDCPRLLINYEKVGEGQADPLMMLLGMGGAGFDFGDKAYRDVFLQGTCDEGVKELAKRLGWEEELMSLYNSEHQKLSETPKEKEKAEAEPTKKVEEKEKESGQVEGPGEKKIEKVDDDMSKKAEGKESASVEKKKEDKGATPQKAEGKSLK</sequence>
<feature type="binding site" evidence="10">
    <location>
        <position position="310"/>
    </location>
    <ligand>
        <name>NAD(+)</name>
        <dbReference type="ChEBI" id="CHEBI:57540"/>
    </ligand>
</feature>
<comment type="catalytic activity">
    <reaction evidence="8">
        <text>N(6)-acetyl-L-lysyl-[protein] + NAD(+) + H2O = 2''-O-acetyl-ADP-D-ribose + nicotinamide + L-lysyl-[protein]</text>
        <dbReference type="Rhea" id="RHEA:43636"/>
        <dbReference type="Rhea" id="RHEA-COMP:9752"/>
        <dbReference type="Rhea" id="RHEA-COMP:10731"/>
        <dbReference type="ChEBI" id="CHEBI:15377"/>
        <dbReference type="ChEBI" id="CHEBI:17154"/>
        <dbReference type="ChEBI" id="CHEBI:29969"/>
        <dbReference type="ChEBI" id="CHEBI:57540"/>
        <dbReference type="ChEBI" id="CHEBI:61930"/>
        <dbReference type="ChEBI" id="CHEBI:83767"/>
        <dbReference type="EC" id="2.3.1.286"/>
    </reaction>
</comment>
<dbReference type="EC" id="2.3.1.286" evidence="8"/>
<dbReference type="CDD" id="cd01408">
    <property type="entry name" value="SIRT1"/>
    <property type="match status" value="1"/>
</dbReference>
<dbReference type="Proteomes" id="UP000007879">
    <property type="component" value="Unassembled WGS sequence"/>
</dbReference>
<dbReference type="GO" id="GO:0008270">
    <property type="term" value="F:zinc ion binding"/>
    <property type="evidence" value="ECO:0007669"/>
    <property type="project" value="UniProtKB-UniRule"/>
</dbReference>
<evidence type="ECO:0000256" key="2">
    <source>
        <dbReference type="ARBA" id="ARBA00022679"/>
    </source>
</evidence>
<keyword evidence="5 8" id="KW-0520">NAD</keyword>
<evidence type="ECO:0000256" key="6">
    <source>
        <dbReference type="ARBA" id="ARBA00048378"/>
    </source>
</evidence>